<dbReference type="PANTHER" id="PTHR42699">
    <property type="match status" value="1"/>
</dbReference>
<dbReference type="GO" id="GO:0003962">
    <property type="term" value="F:cystathionine gamma-synthase activity"/>
    <property type="evidence" value="ECO:0007669"/>
    <property type="project" value="TreeGrafter"/>
</dbReference>
<comment type="caution">
    <text evidence="5">The sequence shown here is derived from an EMBL/GenBank/DDBJ whole genome shotgun (WGS) entry which is preliminary data.</text>
</comment>
<feature type="region of interest" description="Disordered" evidence="4">
    <location>
        <begin position="27"/>
        <end position="58"/>
    </location>
</feature>
<evidence type="ECO:0000256" key="4">
    <source>
        <dbReference type="SAM" id="MobiDB-lite"/>
    </source>
</evidence>
<evidence type="ECO:0000256" key="1">
    <source>
        <dbReference type="ARBA" id="ARBA00001933"/>
    </source>
</evidence>
<dbReference type="OrthoDB" id="10047078at2759"/>
<organism evidence="5 6">
    <name type="scientific">Olpidium bornovanus</name>
    <dbReference type="NCBI Taxonomy" id="278681"/>
    <lineage>
        <taxon>Eukaryota</taxon>
        <taxon>Fungi</taxon>
        <taxon>Fungi incertae sedis</taxon>
        <taxon>Olpidiomycota</taxon>
        <taxon>Olpidiomycotina</taxon>
        <taxon>Olpidiomycetes</taxon>
        <taxon>Olpidiales</taxon>
        <taxon>Olpidiaceae</taxon>
        <taxon>Olpidium</taxon>
    </lineage>
</organism>
<comment type="cofactor">
    <cofactor evidence="1 3">
        <name>pyridoxal 5'-phosphate</name>
        <dbReference type="ChEBI" id="CHEBI:597326"/>
    </cofactor>
</comment>
<proteinExistence type="inferred from homology"/>
<feature type="non-terminal residue" evidence="5">
    <location>
        <position position="1"/>
    </location>
</feature>
<sequence length="439" mass="46578">RVAQRCRDFLAARVRTAPRVVEFAIAPPGPRSLRDAAPDRGCGGGERAAADADPDADPRARLSGRVAVHAVFFAGEDSGAAKEFWQHAGEGASSRFAEHCLRVFAAREEGRAERGAHGDREAKLSAREERPAAGRASTAGPLEGPGNAAGCGRGRYRCQGGGGGPRAFGLRRQEPAAAAPNAAAGGEEEDGGPEIEVFLGERYGRNVDVAAAAGAKLTLRRRIASALRGDRADGRDGGVSNAVAPRVSEKDVFLFPSGMSAIYNIHRLLLKTRGERASVQFGRVGNRLKSVDAGGGKRGVLQTLCNMLPGPSGEFLSGSFPYLDTLKVLEKFGPGCVFFGHGDEADMERLETALADRGERDPVLAVFCEFPSNPLLKSPDLRRLRALADRHDFVLVVDETIGNFVNVAVLQYADVTVTSLTKVFSGDSDVMDENDVLKA</sequence>
<comment type="similarity">
    <text evidence="3">Belongs to the trans-sulfuration enzymes family.</text>
</comment>
<dbReference type="InterPro" id="IPR015424">
    <property type="entry name" value="PyrdxlP-dep_Trfase"/>
</dbReference>
<dbReference type="PANTHER" id="PTHR42699:SF1">
    <property type="entry name" value="CYSTATHIONINE GAMMA-SYNTHASE-RELATED"/>
    <property type="match status" value="1"/>
</dbReference>
<dbReference type="GO" id="GO:0030170">
    <property type="term" value="F:pyridoxal phosphate binding"/>
    <property type="evidence" value="ECO:0007669"/>
    <property type="project" value="InterPro"/>
</dbReference>
<evidence type="ECO:0000313" key="6">
    <source>
        <dbReference type="Proteomes" id="UP000673691"/>
    </source>
</evidence>
<evidence type="ECO:0000256" key="2">
    <source>
        <dbReference type="ARBA" id="ARBA00022898"/>
    </source>
</evidence>
<gene>
    <name evidence="5" type="ORF">BJ554DRAFT_2656</name>
</gene>
<accession>A0A8H7ZQK3</accession>
<evidence type="ECO:0000313" key="5">
    <source>
        <dbReference type="EMBL" id="KAG5457354.1"/>
    </source>
</evidence>
<keyword evidence="2 3" id="KW-0663">Pyridoxal phosphate</keyword>
<dbReference type="AlphaFoldDB" id="A0A8H7ZQK3"/>
<keyword evidence="6" id="KW-1185">Reference proteome</keyword>
<dbReference type="InterPro" id="IPR000277">
    <property type="entry name" value="Cys/Met-Metab_PyrdxlP-dep_enz"/>
</dbReference>
<dbReference type="Pfam" id="PF01053">
    <property type="entry name" value="Cys_Met_Meta_PP"/>
    <property type="match status" value="1"/>
</dbReference>
<reference evidence="5 6" key="1">
    <citation type="journal article" name="Sci. Rep.">
        <title>Genome-scale phylogenetic analyses confirm Olpidium as the closest living zoosporic fungus to the non-flagellated, terrestrial fungi.</title>
        <authorList>
            <person name="Chang Y."/>
            <person name="Rochon D."/>
            <person name="Sekimoto S."/>
            <person name="Wang Y."/>
            <person name="Chovatia M."/>
            <person name="Sandor L."/>
            <person name="Salamov A."/>
            <person name="Grigoriev I.V."/>
            <person name="Stajich J.E."/>
            <person name="Spatafora J.W."/>
        </authorList>
    </citation>
    <scope>NUCLEOTIDE SEQUENCE [LARGE SCALE GENOMIC DNA]</scope>
    <source>
        <strain evidence="5">S191</strain>
    </source>
</reference>
<feature type="compositionally biased region" description="Basic and acidic residues" evidence="4">
    <location>
        <begin position="110"/>
        <end position="132"/>
    </location>
</feature>
<dbReference type="Proteomes" id="UP000673691">
    <property type="component" value="Unassembled WGS sequence"/>
</dbReference>
<feature type="region of interest" description="Disordered" evidence="4">
    <location>
        <begin position="110"/>
        <end position="152"/>
    </location>
</feature>
<feature type="non-terminal residue" evidence="5">
    <location>
        <position position="439"/>
    </location>
</feature>
<dbReference type="SUPFAM" id="SSF53383">
    <property type="entry name" value="PLP-dependent transferases"/>
    <property type="match status" value="1"/>
</dbReference>
<dbReference type="InterPro" id="IPR015421">
    <property type="entry name" value="PyrdxlP-dep_Trfase_major"/>
</dbReference>
<dbReference type="EMBL" id="JAEFCI010010222">
    <property type="protein sequence ID" value="KAG5457354.1"/>
    <property type="molecule type" value="Genomic_DNA"/>
</dbReference>
<dbReference type="GO" id="GO:0019346">
    <property type="term" value="P:transsulfuration"/>
    <property type="evidence" value="ECO:0007669"/>
    <property type="project" value="InterPro"/>
</dbReference>
<evidence type="ECO:0000256" key="3">
    <source>
        <dbReference type="RuleBase" id="RU362118"/>
    </source>
</evidence>
<keyword evidence="5" id="KW-0808">Transferase</keyword>
<dbReference type="InterPro" id="IPR051750">
    <property type="entry name" value="Trans-sulfuration_enzymes"/>
</dbReference>
<name>A0A8H7ZQK3_9FUNG</name>
<dbReference type="Gene3D" id="3.40.640.10">
    <property type="entry name" value="Type I PLP-dependent aspartate aminotransferase-like (Major domain)"/>
    <property type="match status" value="1"/>
</dbReference>
<protein>
    <submittedName>
        <fullName evidence="5">Pyridoxal phosphate-dependent transferase</fullName>
    </submittedName>
</protein>